<dbReference type="Proteomes" id="UP001444071">
    <property type="component" value="Unassembled WGS sequence"/>
</dbReference>
<organism evidence="2 3">
    <name type="scientific">Xenotaenia resolanae</name>
    <dbReference type="NCBI Taxonomy" id="208358"/>
    <lineage>
        <taxon>Eukaryota</taxon>
        <taxon>Metazoa</taxon>
        <taxon>Chordata</taxon>
        <taxon>Craniata</taxon>
        <taxon>Vertebrata</taxon>
        <taxon>Euteleostomi</taxon>
        <taxon>Actinopterygii</taxon>
        <taxon>Neopterygii</taxon>
        <taxon>Teleostei</taxon>
        <taxon>Neoteleostei</taxon>
        <taxon>Acanthomorphata</taxon>
        <taxon>Ovalentaria</taxon>
        <taxon>Atherinomorphae</taxon>
        <taxon>Cyprinodontiformes</taxon>
        <taxon>Goodeidae</taxon>
        <taxon>Xenotaenia</taxon>
    </lineage>
</organism>
<reference evidence="2 3" key="1">
    <citation type="submission" date="2021-06" db="EMBL/GenBank/DDBJ databases">
        <authorList>
            <person name="Palmer J.M."/>
        </authorList>
    </citation>
    <scope>NUCLEOTIDE SEQUENCE [LARGE SCALE GENOMIC DNA]</scope>
    <source>
        <strain evidence="2 3">XR_2019</strain>
        <tissue evidence="2">Muscle</tissue>
    </source>
</reference>
<dbReference type="EMBL" id="JAHRIM010080164">
    <property type="protein sequence ID" value="MEQ2274574.1"/>
    <property type="molecule type" value="Genomic_DNA"/>
</dbReference>
<accession>A0ABV0WZV2</accession>
<keyword evidence="3" id="KW-1185">Reference proteome</keyword>
<comment type="caution">
    <text evidence="2">The sequence shown here is derived from an EMBL/GenBank/DDBJ whole genome shotgun (WGS) entry which is preliminary data.</text>
</comment>
<evidence type="ECO:0000256" key="1">
    <source>
        <dbReference type="SAM" id="MobiDB-lite"/>
    </source>
</evidence>
<name>A0ABV0WZV2_9TELE</name>
<evidence type="ECO:0000313" key="3">
    <source>
        <dbReference type="Proteomes" id="UP001444071"/>
    </source>
</evidence>
<proteinExistence type="predicted"/>
<sequence>MFQVSKVGGQVAFLDWRTRKGGCQAQQNPILTEGEFQRKKHSSAARLKQPKMKGINRQLIKAQNKGIFQNSGKAGQVKTTTVGKTLRRRRASEPPSYSPPADEATTYTCQTSGLQLQRLLGVRDS</sequence>
<feature type="region of interest" description="Disordered" evidence="1">
    <location>
        <begin position="66"/>
        <end position="109"/>
    </location>
</feature>
<feature type="compositionally biased region" description="Polar residues" evidence="1">
    <location>
        <begin position="66"/>
        <end position="83"/>
    </location>
</feature>
<protein>
    <submittedName>
        <fullName evidence="2">Uncharacterized protein</fullName>
    </submittedName>
</protein>
<gene>
    <name evidence="2" type="ORF">XENORESO_021732</name>
</gene>
<evidence type="ECO:0000313" key="2">
    <source>
        <dbReference type="EMBL" id="MEQ2274574.1"/>
    </source>
</evidence>